<feature type="transmembrane region" description="Helical" evidence="1">
    <location>
        <begin position="40"/>
        <end position="62"/>
    </location>
</feature>
<evidence type="ECO:0000313" key="3">
    <source>
        <dbReference type="Proteomes" id="UP000535908"/>
    </source>
</evidence>
<keyword evidence="1" id="KW-1133">Transmembrane helix</keyword>
<proteinExistence type="predicted"/>
<comment type="caution">
    <text evidence="2">The sequence shown here is derived from an EMBL/GenBank/DDBJ whole genome shotgun (WGS) entry which is preliminary data.</text>
</comment>
<feature type="transmembrane region" description="Helical" evidence="1">
    <location>
        <begin position="74"/>
        <end position="96"/>
    </location>
</feature>
<protein>
    <submittedName>
        <fullName evidence="2">Uncharacterized protein</fullName>
    </submittedName>
</protein>
<evidence type="ECO:0000313" key="2">
    <source>
        <dbReference type="EMBL" id="MBC1936348.1"/>
    </source>
</evidence>
<feature type="transmembrane region" description="Helical" evidence="1">
    <location>
        <begin position="12"/>
        <end position="34"/>
    </location>
</feature>
<dbReference type="Proteomes" id="UP000535908">
    <property type="component" value="Unassembled WGS sequence"/>
</dbReference>
<keyword evidence="1" id="KW-0472">Membrane</keyword>
<sequence>MKEITWRTKIGFRYTIISILLFALVLLGTTVYSSSDMFLLFYRISAGICGVLFLVGYISSFLSIISKQEKRSIGLIILFAFASLLILWVVMVMALGSTGFYD</sequence>
<gene>
    <name evidence="2" type="ORF">HCA69_08220</name>
</gene>
<name>A0A7X0Y3Z4_9LIST</name>
<keyword evidence="1" id="KW-0812">Transmembrane</keyword>
<reference evidence="2 3" key="1">
    <citation type="submission" date="2020-03" db="EMBL/GenBank/DDBJ databases">
        <title>Soil Listeria distribution.</title>
        <authorList>
            <person name="Liao J."/>
            <person name="Wiedmann M."/>
        </authorList>
    </citation>
    <scope>NUCLEOTIDE SEQUENCE [LARGE SCALE GENOMIC DNA]</scope>
    <source>
        <strain evidence="2 3">FSL L7-0741</strain>
    </source>
</reference>
<evidence type="ECO:0000256" key="1">
    <source>
        <dbReference type="SAM" id="Phobius"/>
    </source>
</evidence>
<accession>A0A7X0Y3Z4</accession>
<dbReference type="RefSeq" id="WP_185526008.1">
    <property type="nucleotide sequence ID" value="NZ_JAARWN010000006.1"/>
</dbReference>
<dbReference type="EMBL" id="JAARWN010000006">
    <property type="protein sequence ID" value="MBC1936348.1"/>
    <property type="molecule type" value="Genomic_DNA"/>
</dbReference>
<dbReference type="AlphaFoldDB" id="A0A7X0Y3Z4"/>
<organism evidence="2 3">
    <name type="scientific">Listeria grandensis</name>
    <dbReference type="NCBI Taxonomy" id="1494963"/>
    <lineage>
        <taxon>Bacteria</taxon>
        <taxon>Bacillati</taxon>
        <taxon>Bacillota</taxon>
        <taxon>Bacilli</taxon>
        <taxon>Bacillales</taxon>
        <taxon>Listeriaceae</taxon>
        <taxon>Listeria</taxon>
    </lineage>
</organism>